<keyword evidence="2" id="KW-1185">Reference proteome</keyword>
<organism evidence="1 2">
    <name type="scientific">Lophiotrema nucula</name>
    <dbReference type="NCBI Taxonomy" id="690887"/>
    <lineage>
        <taxon>Eukaryota</taxon>
        <taxon>Fungi</taxon>
        <taxon>Dikarya</taxon>
        <taxon>Ascomycota</taxon>
        <taxon>Pezizomycotina</taxon>
        <taxon>Dothideomycetes</taxon>
        <taxon>Pleosporomycetidae</taxon>
        <taxon>Pleosporales</taxon>
        <taxon>Lophiotremataceae</taxon>
        <taxon>Lophiotrema</taxon>
    </lineage>
</organism>
<reference evidence="1" key="1">
    <citation type="journal article" date="2020" name="Stud. Mycol.">
        <title>101 Dothideomycetes genomes: a test case for predicting lifestyles and emergence of pathogens.</title>
        <authorList>
            <person name="Haridas S."/>
            <person name="Albert R."/>
            <person name="Binder M."/>
            <person name="Bloem J."/>
            <person name="Labutti K."/>
            <person name="Salamov A."/>
            <person name="Andreopoulos B."/>
            <person name="Baker S."/>
            <person name="Barry K."/>
            <person name="Bills G."/>
            <person name="Bluhm B."/>
            <person name="Cannon C."/>
            <person name="Castanera R."/>
            <person name="Culley D."/>
            <person name="Daum C."/>
            <person name="Ezra D."/>
            <person name="Gonzalez J."/>
            <person name="Henrissat B."/>
            <person name="Kuo A."/>
            <person name="Liang C."/>
            <person name="Lipzen A."/>
            <person name="Lutzoni F."/>
            <person name="Magnuson J."/>
            <person name="Mondo S."/>
            <person name="Nolan M."/>
            <person name="Ohm R."/>
            <person name="Pangilinan J."/>
            <person name="Park H.-J."/>
            <person name="Ramirez L."/>
            <person name="Alfaro M."/>
            <person name="Sun H."/>
            <person name="Tritt A."/>
            <person name="Yoshinaga Y."/>
            <person name="Zwiers L.-H."/>
            <person name="Turgeon B."/>
            <person name="Goodwin S."/>
            <person name="Spatafora J."/>
            <person name="Crous P."/>
            <person name="Grigoriev I."/>
        </authorList>
    </citation>
    <scope>NUCLEOTIDE SEQUENCE</scope>
    <source>
        <strain evidence="1">CBS 627.86</strain>
    </source>
</reference>
<dbReference type="Gene3D" id="1.25.40.20">
    <property type="entry name" value="Ankyrin repeat-containing domain"/>
    <property type="match status" value="1"/>
</dbReference>
<evidence type="ECO:0000313" key="1">
    <source>
        <dbReference type="EMBL" id="KAF2120838.1"/>
    </source>
</evidence>
<dbReference type="EMBL" id="ML977313">
    <property type="protein sequence ID" value="KAF2120838.1"/>
    <property type="molecule type" value="Genomic_DNA"/>
</dbReference>
<evidence type="ECO:0000313" key="2">
    <source>
        <dbReference type="Proteomes" id="UP000799770"/>
    </source>
</evidence>
<dbReference type="AlphaFoldDB" id="A0A6A5ZRF0"/>
<accession>A0A6A5ZRF0</accession>
<dbReference type="InterPro" id="IPR036770">
    <property type="entry name" value="Ankyrin_rpt-contain_sf"/>
</dbReference>
<dbReference type="SUPFAM" id="SSF48403">
    <property type="entry name" value="Ankyrin repeat"/>
    <property type="match status" value="1"/>
</dbReference>
<proteinExistence type="predicted"/>
<sequence>MNVVMGHELPRPYAWLPMVLQEGGHLVNRKVMFKLLHTALQDHDHSLLIELQACGCDWNVVLESGERLLGVNINTRHVDSFLLLLGIGEDPNMPKNVGYTPLDEAILE</sequence>
<dbReference type="Proteomes" id="UP000799770">
    <property type="component" value="Unassembled WGS sequence"/>
</dbReference>
<name>A0A6A5ZRF0_9PLEO</name>
<protein>
    <submittedName>
        <fullName evidence="1">Uncharacterized protein</fullName>
    </submittedName>
</protein>
<gene>
    <name evidence="1" type="ORF">BDV96DRAFT_276541</name>
</gene>